<dbReference type="EMBL" id="JAAARO010000007">
    <property type="protein sequence ID" value="KAF5744836.1"/>
    <property type="molecule type" value="Genomic_DNA"/>
</dbReference>
<gene>
    <name evidence="7" type="ORF">HS088_TW07G00416</name>
</gene>
<dbReference type="Pfam" id="PF07993">
    <property type="entry name" value="NAD_binding_4"/>
    <property type="match status" value="1"/>
</dbReference>
<keyword evidence="2 4" id="KW-0444">Lipid biosynthesis</keyword>
<dbReference type="CDD" id="cd05236">
    <property type="entry name" value="FAR-N_SDR_e"/>
    <property type="match status" value="1"/>
</dbReference>
<evidence type="ECO:0000313" key="7">
    <source>
        <dbReference type="EMBL" id="KAF5744836.1"/>
    </source>
</evidence>
<dbReference type="EC" id="1.2.1.84" evidence="4"/>
<dbReference type="GO" id="GO:0102965">
    <property type="term" value="F:alcohol-forming long-chain fatty acyl-CoA reductase activity"/>
    <property type="evidence" value="ECO:0007669"/>
    <property type="project" value="UniProtKB-EC"/>
</dbReference>
<evidence type="ECO:0000259" key="6">
    <source>
        <dbReference type="Pfam" id="PF07993"/>
    </source>
</evidence>
<dbReference type="PANTHER" id="PTHR11011">
    <property type="entry name" value="MALE STERILITY PROTEIN 2-RELATED"/>
    <property type="match status" value="1"/>
</dbReference>
<evidence type="ECO:0000256" key="4">
    <source>
        <dbReference type="RuleBase" id="RU363097"/>
    </source>
</evidence>
<evidence type="ECO:0000256" key="1">
    <source>
        <dbReference type="ARBA" id="ARBA00005928"/>
    </source>
</evidence>
<proteinExistence type="inferred from homology"/>
<dbReference type="PANTHER" id="PTHR11011:SF99">
    <property type="entry name" value="FATTY ACYL-COA REDUCTASE 3"/>
    <property type="match status" value="1"/>
</dbReference>
<feature type="domain" description="Thioester reductase (TE)" evidence="6">
    <location>
        <begin position="18"/>
        <end position="319"/>
    </location>
</feature>
<protein>
    <recommendedName>
        <fullName evidence="4">Fatty acyl-CoA reductase</fullName>
        <ecNumber evidence="4">1.2.1.84</ecNumber>
    </recommendedName>
</protein>
<name>A0A7J7DFJ3_TRIWF</name>
<dbReference type="Gene3D" id="3.40.50.720">
    <property type="entry name" value="NAD(P)-binding Rossmann-like Domain"/>
    <property type="match status" value="1"/>
</dbReference>
<dbReference type="OrthoDB" id="429813at2759"/>
<reference evidence="7 8" key="1">
    <citation type="journal article" date="2020" name="Nat. Commun.">
        <title>Genome of Tripterygium wilfordii and identification of cytochrome P450 involved in triptolide biosynthesis.</title>
        <authorList>
            <person name="Tu L."/>
            <person name="Su P."/>
            <person name="Zhang Z."/>
            <person name="Gao L."/>
            <person name="Wang J."/>
            <person name="Hu T."/>
            <person name="Zhou J."/>
            <person name="Zhang Y."/>
            <person name="Zhao Y."/>
            <person name="Liu Y."/>
            <person name="Song Y."/>
            <person name="Tong Y."/>
            <person name="Lu Y."/>
            <person name="Yang J."/>
            <person name="Xu C."/>
            <person name="Jia M."/>
            <person name="Peters R.J."/>
            <person name="Huang L."/>
            <person name="Gao W."/>
        </authorList>
    </citation>
    <scope>NUCLEOTIDE SEQUENCE [LARGE SCALE GENOMIC DNA]</scope>
    <source>
        <strain evidence="8">cv. XIE 37</strain>
        <tissue evidence="7">Leaf</tissue>
    </source>
</reference>
<evidence type="ECO:0000256" key="2">
    <source>
        <dbReference type="ARBA" id="ARBA00022516"/>
    </source>
</evidence>
<keyword evidence="4" id="KW-0560">Oxidoreductase</keyword>
<dbReference type="CDD" id="cd09071">
    <property type="entry name" value="FAR_C"/>
    <property type="match status" value="1"/>
</dbReference>
<accession>A0A7J7DFJ3</accession>
<comment type="similarity">
    <text evidence="1 4">Belongs to the fatty acyl-CoA reductase family.</text>
</comment>
<dbReference type="GO" id="GO:0035336">
    <property type="term" value="P:long-chain fatty-acyl-CoA metabolic process"/>
    <property type="evidence" value="ECO:0007669"/>
    <property type="project" value="TreeGrafter"/>
</dbReference>
<comment type="caution">
    <text evidence="7">The sequence shown here is derived from an EMBL/GenBank/DDBJ whole genome shotgun (WGS) entry which is preliminary data.</text>
</comment>
<dbReference type="Proteomes" id="UP000593562">
    <property type="component" value="Unassembled WGS sequence"/>
</dbReference>
<dbReference type="SUPFAM" id="SSF51735">
    <property type="entry name" value="NAD(P)-binding Rossmann-fold domains"/>
    <property type="match status" value="1"/>
</dbReference>
<keyword evidence="4" id="KW-0521">NADP</keyword>
<dbReference type="Pfam" id="PF03015">
    <property type="entry name" value="Sterile"/>
    <property type="match status" value="1"/>
</dbReference>
<comment type="function">
    <text evidence="4">Catalyzes the reduction of fatty acyl-CoA to fatty alcohols.</text>
</comment>
<dbReference type="FunCoup" id="A0A7J7DFJ3">
    <property type="interactions" value="450"/>
</dbReference>
<evidence type="ECO:0000256" key="3">
    <source>
        <dbReference type="ARBA" id="ARBA00023098"/>
    </source>
</evidence>
<dbReference type="GO" id="GO:0010345">
    <property type="term" value="P:suberin biosynthetic process"/>
    <property type="evidence" value="ECO:0007669"/>
    <property type="project" value="TreeGrafter"/>
</dbReference>
<keyword evidence="8" id="KW-1185">Reference proteome</keyword>
<dbReference type="InterPro" id="IPR013120">
    <property type="entry name" value="FAR_NAD-bd"/>
</dbReference>
<evidence type="ECO:0000259" key="5">
    <source>
        <dbReference type="Pfam" id="PF03015"/>
    </source>
</evidence>
<dbReference type="GO" id="GO:0080019">
    <property type="term" value="F:alcohol-forming very long-chain fatty acyl-CoA reductase activity"/>
    <property type="evidence" value="ECO:0007669"/>
    <property type="project" value="InterPro"/>
</dbReference>
<sequence length="495" mass="55771">MENIGSILQFLENNTILVTGAAGFLAKIFVEKILRVQPNVKKLYLLLRAPDAKSASLRFHNEVIGKDLFKVLKEKCGANLNTLIAEKVTLVRGDICYEDLSVEDSDLRQEMLNDLDVIVNLAATTNFDERYDVALGINTLGARHVLNFAKKCVKVKVLVHVSTAYVCGERAGLIQEKAYKMGETLNGVSGLDINEEKRVIEETLTQLQAEGAKEDEITQAMKDLGIQRARNYGWPNTYVFTKAMGEMIVGHQKENLSVVILRPTIITSTYKEPFPGWAEGVRTIDSLAIGYAKGRLPCFVGDVTSIVDAIPADMVVNSIIVAMVAHANRACDHEVVYQVGSSARNPLRYSNIQDYGLRYFTKKPWIGKDGKPIKVGKLKVLSDMSSFRRYMDIRYLLLLKGLEVANTAFCRFFQGVYSDLNRKITYVIRLVELYKPYLFFHGVFEDVNTEKLRLGGRENGVGVETETFYFDPNCIDWEDYFMNTHIPGVVKHVFK</sequence>
<dbReference type="AlphaFoldDB" id="A0A7J7DFJ3"/>
<evidence type="ECO:0000313" key="8">
    <source>
        <dbReference type="Proteomes" id="UP000593562"/>
    </source>
</evidence>
<dbReference type="InParanoid" id="A0A7J7DFJ3"/>
<feature type="domain" description="Fatty acyl-CoA reductase C-terminal" evidence="5">
    <location>
        <begin position="413"/>
        <end position="495"/>
    </location>
</feature>
<keyword evidence="3 4" id="KW-0443">Lipid metabolism</keyword>
<organism evidence="7 8">
    <name type="scientific">Tripterygium wilfordii</name>
    <name type="common">Thunder God vine</name>
    <dbReference type="NCBI Taxonomy" id="458696"/>
    <lineage>
        <taxon>Eukaryota</taxon>
        <taxon>Viridiplantae</taxon>
        <taxon>Streptophyta</taxon>
        <taxon>Embryophyta</taxon>
        <taxon>Tracheophyta</taxon>
        <taxon>Spermatophyta</taxon>
        <taxon>Magnoliopsida</taxon>
        <taxon>eudicotyledons</taxon>
        <taxon>Gunneridae</taxon>
        <taxon>Pentapetalae</taxon>
        <taxon>rosids</taxon>
        <taxon>fabids</taxon>
        <taxon>Celastrales</taxon>
        <taxon>Celastraceae</taxon>
        <taxon>Tripterygium</taxon>
    </lineage>
</organism>
<comment type="catalytic activity">
    <reaction evidence="4">
        <text>a long-chain fatty acyl-CoA + 2 NADPH + 2 H(+) = a long-chain primary fatty alcohol + 2 NADP(+) + CoA</text>
        <dbReference type="Rhea" id="RHEA:52716"/>
        <dbReference type="ChEBI" id="CHEBI:15378"/>
        <dbReference type="ChEBI" id="CHEBI:57287"/>
        <dbReference type="ChEBI" id="CHEBI:57783"/>
        <dbReference type="ChEBI" id="CHEBI:58349"/>
        <dbReference type="ChEBI" id="CHEBI:77396"/>
        <dbReference type="ChEBI" id="CHEBI:83139"/>
        <dbReference type="EC" id="1.2.1.84"/>
    </reaction>
</comment>
<dbReference type="InterPro" id="IPR026055">
    <property type="entry name" value="FAR"/>
</dbReference>
<dbReference type="InterPro" id="IPR033640">
    <property type="entry name" value="FAR_C"/>
</dbReference>
<dbReference type="InterPro" id="IPR036291">
    <property type="entry name" value="NAD(P)-bd_dom_sf"/>
</dbReference>